<gene>
    <name evidence="2" type="ORF">SAMN06265371_101152</name>
</gene>
<evidence type="ECO:0000259" key="1">
    <source>
        <dbReference type="PROSITE" id="PS50853"/>
    </source>
</evidence>
<evidence type="ECO:0000313" key="2">
    <source>
        <dbReference type="EMBL" id="SNR31530.1"/>
    </source>
</evidence>
<dbReference type="EMBL" id="FZNT01000001">
    <property type="protein sequence ID" value="SNR31530.1"/>
    <property type="molecule type" value="Genomic_DNA"/>
</dbReference>
<sequence>MKNLFKITVLFFSLTIVSCGGSNDDTPPPPVVENPTAADLVLPLKNEECNQGNIISETLSRVKFEWNKSENTDKYTLVLKNLSTNETTETNTSSTTISQNIARGTSFSWKIISISNSNSTTATSETWNFFNAGKPVENYIPFPAEVVSPPMGGLTDYVVTLKWNGSDIDNDIDKYEVYLDVNSTPTTLFETTTNTTIQNVSLNTNTVYYWYVKTIDKHGNSSISPTFEFTTK</sequence>
<dbReference type="InterPro" id="IPR003961">
    <property type="entry name" value="FN3_dom"/>
</dbReference>
<name>A0A238VAU5_9FLAO</name>
<dbReference type="SUPFAM" id="SSF49265">
    <property type="entry name" value="Fibronectin type III"/>
    <property type="match status" value="1"/>
</dbReference>
<dbReference type="OrthoDB" id="789771at2"/>
<keyword evidence="3" id="KW-1185">Reference proteome</keyword>
<feature type="domain" description="Fibronectin type-III" evidence="1">
    <location>
        <begin position="142"/>
        <end position="232"/>
    </location>
</feature>
<dbReference type="InterPro" id="IPR013783">
    <property type="entry name" value="Ig-like_fold"/>
</dbReference>
<organism evidence="2 3">
    <name type="scientific">Lutibacter agarilyticus</name>
    <dbReference type="NCBI Taxonomy" id="1109740"/>
    <lineage>
        <taxon>Bacteria</taxon>
        <taxon>Pseudomonadati</taxon>
        <taxon>Bacteroidota</taxon>
        <taxon>Flavobacteriia</taxon>
        <taxon>Flavobacteriales</taxon>
        <taxon>Flavobacteriaceae</taxon>
        <taxon>Lutibacter</taxon>
    </lineage>
</organism>
<proteinExistence type="predicted"/>
<dbReference type="InterPro" id="IPR036116">
    <property type="entry name" value="FN3_sf"/>
</dbReference>
<dbReference type="PROSITE" id="PS51257">
    <property type="entry name" value="PROKAR_LIPOPROTEIN"/>
    <property type="match status" value="1"/>
</dbReference>
<reference evidence="2 3" key="1">
    <citation type="submission" date="2017-06" db="EMBL/GenBank/DDBJ databases">
        <authorList>
            <person name="Kim H.J."/>
            <person name="Triplett B.A."/>
        </authorList>
    </citation>
    <scope>NUCLEOTIDE SEQUENCE [LARGE SCALE GENOMIC DNA]</scope>
    <source>
        <strain evidence="2 3">DSM 29150</strain>
    </source>
</reference>
<dbReference type="Gene3D" id="2.60.40.10">
    <property type="entry name" value="Immunoglobulins"/>
    <property type="match status" value="1"/>
</dbReference>
<protein>
    <recommendedName>
        <fullName evidence="1">Fibronectin type-III domain-containing protein</fullName>
    </recommendedName>
</protein>
<accession>A0A238VAU5</accession>
<dbReference type="RefSeq" id="WP_089379825.1">
    <property type="nucleotide sequence ID" value="NZ_FZNT01000001.1"/>
</dbReference>
<dbReference type="PROSITE" id="PS50853">
    <property type="entry name" value="FN3"/>
    <property type="match status" value="1"/>
</dbReference>
<dbReference type="Proteomes" id="UP000198384">
    <property type="component" value="Unassembled WGS sequence"/>
</dbReference>
<dbReference type="AlphaFoldDB" id="A0A238VAU5"/>
<evidence type="ECO:0000313" key="3">
    <source>
        <dbReference type="Proteomes" id="UP000198384"/>
    </source>
</evidence>